<reference evidence="3" key="1">
    <citation type="submission" date="2020-05" db="EMBL/GenBank/DDBJ databases">
        <title>Phylogenomic resolution of chytrid fungi.</title>
        <authorList>
            <person name="Stajich J.E."/>
            <person name="Amses K."/>
            <person name="Simmons R."/>
            <person name="Seto K."/>
            <person name="Myers J."/>
            <person name="Bonds A."/>
            <person name="Quandt C.A."/>
            <person name="Barry K."/>
            <person name="Liu P."/>
            <person name="Grigoriev I."/>
            <person name="Longcore J.E."/>
            <person name="James T.Y."/>
        </authorList>
    </citation>
    <scope>NUCLEOTIDE SEQUENCE</scope>
    <source>
        <strain evidence="3">JEL0318</strain>
    </source>
</reference>
<evidence type="ECO:0000313" key="4">
    <source>
        <dbReference type="Proteomes" id="UP001212841"/>
    </source>
</evidence>
<feature type="domain" description="CUE" evidence="2">
    <location>
        <begin position="1354"/>
        <end position="1400"/>
    </location>
</feature>
<evidence type="ECO:0000256" key="1">
    <source>
        <dbReference type="SAM" id="MobiDB-lite"/>
    </source>
</evidence>
<feature type="non-terminal residue" evidence="3">
    <location>
        <position position="1628"/>
    </location>
</feature>
<sequence length="1628" mass="182655">MSAQLQSLKDALVNNVALEEKVEVNQRHLIDKILARYSAEFTVFRELLQNSNDAGATEVQILFQTNADTQQKFSIFAKGPQLTSVTYKNNGRPFSAEDFARLRKIAEGNPDEQKIGFFGVGFYSLFSICEEPFVTSGDQSMAFLWKGDMLYTKKGPIPPEQISPWTCFFLNLREPIDIPTVKDFGRFLATSLGFTANLKKVEVFVDDDRILYFDKKIADPRPLEFAKGVYDLESPNKCFLLERVVVRRIQLDVEFYPTFDKSRSRRGDKSTYTIFMRTAGGTLKVKLDATTAKEMERTTKKRAPPTTEMQIMFSNFDEFESSTKTDKGGDGSLFEDLVPRVGKQGRVFIGFPTHQTTGCSVQLAAHLIPTVERESIDFVDKTLNIWNQNILTVSGLLSRILYDDDMSAISRLYTEMHLDPESTTYLNNRAAHAMASFTFKDSTPSRLVSQILKSYFFKSGKQPLSLMSSKGVLPVTGVRLMDEKMKGFIRDVAVVPESVVEGCKDMIEYLRSEGLIKPLGLEDVFRELEGRVLDTEEMVSVMGWWIEYRKRNVVSQAELDRFLKGARVKDAKEGTEGRVVSLSGVRHHATAKIVPPDLPIEDTVLPLEVGRKFEKRDLESMFGGWTELSVYGWAVYVTNLPQFGTDADLVERALGNLSRHYNNINNESRTLLVSLLQRKPCIPTKQGLRTPQDTYFKTVTLFPDLPTIHLTHSKSVADSFLKILGVREHVELQMVFDNLATLKWDHIQLIKYLASVQGKLTDTEVQRLRVTPLFPREGQEEGRRWRAEELFFPQEQLRGFGVSLLSWRGKWRGGTDEARFLNHLGMRTILPVEMIIHLASTAFPERRTQLLNYFLEHYKTLIHSYEPHTITTPFLPTTVPDVLAKPTEVFADAGSGVMGFKILAEEWRGSASKLGVGNHPGCGELMDWVRKNRVESVEKGRVVFGYLGTRMSEFGDAQWTELRTKQFIPIQNRDPHTQSTHPITYVAPSMAYFARSFETNSDDHFTRIDFGPIGNGFLRGAGVKDEPTTPELAAQLVRQPRVFLESMGVEGYLGMLRRIAAEFGMLRSRHRGVVEEMKRAEWVLGQKGVQVQDEETDDAATVSEKEGSSTKEKEMHLARPDQVYLIDDTVSGQLFEPLSAPIGDKMLEELYAELGSRWLSTCVREDIVHQGQPRATPVSQRLERLIRERAALLLYDGSSSLRGSRELQPDAEKLLKTVKCWEVPSIEVVRQFQGVVKRDRGTAEVTKESATRWGGGTFINVFVVSEYDHFDVARALGGVVLRHCRLNDTLLLEKLMSSSLGNLRRKGFPVDRILGTVQHSGKFKVAEQQQQQEQEQQSTAVAARDAGARVGGKEGQEMVEMLKSMFPDADLGYLRREVEKGLKGGQKIEDVVDRVLASGAQMDTPAGRKESANNSRAGSRESVRSEDDGGGGGFSFRNLGKRLEGFYKEISGIPPAASDRAETPSSSASWVTESESPSPPQKQQRTQKVTTVVRNTGTTMPVEEIGPGMTSKLKDHLEKSIGTLKGTRESNIRATIPADPDLSTLPPSALMRQTAERCAVISDSDLILSHHVLGVPLYIDRALNVPEAQSLLKNARARGVEKFVGVLRVLAVKVFGSDLGVVHLYYDK</sequence>
<dbReference type="PROSITE" id="PS51140">
    <property type="entry name" value="CUE"/>
    <property type="match status" value="1"/>
</dbReference>
<evidence type="ECO:0000259" key="2">
    <source>
        <dbReference type="PROSITE" id="PS51140"/>
    </source>
</evidence>
<dbReference type="Proteomes" id="UP001212841">
    <property type="component" value="Unassembled WGS sequence"/>
</dbReference>
<name>A0AAD5S8Y3_9FUNG</name>
<feature type="region of interest" description="Disordered" evidence="1">
    <location>
        <begin position="1329"/>
        <end position="1352"/>
    </location>
</feature>
<feature type="compositionally biased region" description="Basic and acidic residues" evidence="1">
    <location>
        <begin position="1418"/>
        <end position="1427"/>
    </location>
</feature>
<accession>A0AAD5S8Y3</accession>
<feature type="compositionally biased region" description="Low complexity" evidence="1">
    <location>
        <begin position="1329"/>
        <end position="1345"/>
    </location>
</feature>
<proteinExistence type="predicted"/>
<keyword evidence="4" id="KW-1185">Reference proteome</keyword>
<dbReference type="InterPro" id="IPR003892">
    <property type="entry name" value="CUE"/>
</dbReference>
<dbReference type="InterPro" id="IPR036890">
    <property type="entry name" value="HATPase_C_sf"/>
</dbReference>
<dbReference type="PANTHER" id="PTHR47839">
    <property type="entry name" value="DOMAIN PROTEIN, PUTATIVE (AFU_ORTHOLOGUE AFUA_6G04830)-RELATED"/>
    <property type="match status" value="1"/>
</dbReference>
<feature type="compositionally biased region" description="Low complexity" evidence="1">
    <location>
        <begin position="1463"/>
        <end position="1490"/>
    </location>
</feature>
<dbReference type="InterPro" id="IPR022155">
    <property type="entry name" value="DUF3684"/>
</dbReference>
<feature type="region of interest" description="Disordered" evidence="1">
    <location>
        <begin position="1454"/>
        <end position="1490"/>
    </location>
</feature>
<evidence type="ECO:0000313" key="3">
    <source>
        <dbReference type="EMBL" id="KAJ3047161.1"/>
    </source>
</evidence>
<dbReference type="Pfam" id="PF25794">
    <property type="entry name" value="SACS"/>
    <property type="match status" value="1"/>
</dbReference>
<dbReference type="InterPro" id="IPR058210">
    <property type="entry name" value="SACS/Nov_dom"/>
</dbReference>
<feature type="region of interest" description="Disordered" evidence="1">
    <location>
        <begin position="1093"/>
        <end position="1114"/>
    </location>
</feature>
<dbReference type="Pfam" id="PF12449">
    <property type="entry name" value="DUF3684"/>
    <property type="match status" value="1"/>
</dbReference>
<dbReference type="NCBIfam" id="NF047352">
    <property type="entry name" value="P_loop_sacsin"/>
    <property type="match status" value="1"/>
</dbReference>
<comment type="caution">
    <text evidence="3">The sequence shown here is derived from an EMBL/GenBank/DDBJ whole genome shotgun (WGS) entry which is preliminary data.</text>
</comment>
<dbReference type="SUPFAM" id="SSF55874">
    <property type="entry name" value="ATPase domain of HSP90 chaperone/DNA topoisomerase II/histidine kinase"/>
    <property type="match status" value="1"/>
</dbReference>
<dbReference type="PANTHER" id="PTHR47839:SF1">
    <property type="entry name" value="DOMAIN PROTEIN, PUTATIVE (AFU_ORTHOLOGUE AFUA_6G04830)-RELATED"/>
    <property type="match status" value="1"/>
</dbReference>
<feature type="compositionally biased region" description="Basic and acidic residues" evidence="1">
    <location>
        <begin position="1103"/>
        <end position="1114"/>
    </location>
</feature>
<feature type="region of interest" description="Disordered" evidence="1">
    <location>
        <begin position="1399"/>
        <end position="1436"/>
    </location>
</feature>
<gene>
    <name evidence="3" type="ORF">HK097_000176</name>
</gene>
<dbReference type="EMBL" id="JADGJD010001017">
    <property type="protein sequence ID" value="KAJ3047161.1"/>
    <property type="molecule type" value="Genomic_DNA"/>
</dbReference>
<dbReference type="Gene3D" id="3.30.565.10">
    <property type="entry name" value="Histidine kinase-like ATPase, C-terminal domain"/>
    <property type="match status" value="1"/>
</dbReference>
<organism evidence="3 4">
    <name type="scientific">Rhizophlyctis rosea</name>
    <dbReference type="NCBI Taxonomy" id="64517"/>
    <lineage>
        <taxon>Eukaryota</taxon>
        <taxon>Fungi</taxon>
        <taxon>Fungi incertae sedis</taxon>
        <taxon>Chytridiomycota</taxon>
        <taxon>Chytridiomycota incertae sedis</taxon>
        <taxon>Chytridiomycetes</taxon>
        <taxon>Rhizophlyctidales</taxon>
        <taxon>Rhizophlyctidaceae</taxon>
        <taxon>Rhizophlyctis</taxon>
    </lineage>
</organism>
<protein>
    <recommendedName>
        <fullName evidence="2">CUE domain-containing protein</fullName>
    </recommendedName>
</protein>
<dbReference type="GO" id="GO:0043130">
    <property type="term" value="F:ubiquitin binding"/>
    <property type="evidence" value="ECO:0007669"/>
    <property type="project" value="InterPro"/>
</dbReference>